<dbReference type="EMBL" id="AP017313">
    <property type="protein sequence ID" value="BAU51995.1"/>
    <property type="molecule type" value="Genomic_DNA"/>
</dbReference>
<dbReference type="SMART" id="SM00867">
    <property type="entry name" value="YceI"/>
    <property type="match status" value="1"/>
</dbReference>
<dbReference type="KEGG" id="mgot:MgSA37_00145"/>
<sequence>MKNFKTQVLSITTAIALAIFFVLPQSLKAQANYKASPGKDVSIKVLGSSNIHEWNMTATGIESQGQFKFEGGQLQALTSFGLVAEAKSLKSESTSMDGRCYKTIKADQYPKITFKLSSATVTAVQKNKYTIKASGELTISGSTQPVVLTVTAVVNPDNTITCTGAQKIKLTDYKIDPPTFLLGAMKVYNDLTIQYNITYKAI</sequence>
<name>A0A110B048_9SPHI</name>
<accession>A0A110B048</accession>
<dbReference type="SUPFAM" id="SSF101874">
    <property type="entry name" value="YceI-like"/>
    <property type="match status" value="1"/>
</dbReference>
<reference evidence="1 2" key="1">
    <citation type="submission" date="2015-12" db="EMBL/GenBank/DDBJ databases">
        <title>Genome sequence of Mucilaginibacter gotjawali.</title>
        <authorList>
            <person name="Lee J.S."/>
            <person name="Lee K.C."/>
            <person name="Kim K.K."/>
            <person name="Lee B.W."/>
        </authorList>
    </citation>
    <scope>NUCLEOTIDE SEQUENCE [LARGE SCALE GENOMIC DNA]</scope>
    <source>
        <strain evidence="1 2">SA3-7</strain>
    </source>
</reference>
<dbReference type="Proteomes" id="UP000218263">
    <property type="component" value="Chromosome"/>
</dbReference>
<dbReference type="OrthoDB" id="9794147at2"/>
<organism evidence="1 2">
    <name type="scientific">Mucilaginibacter gotjawali</name>
    <dbReference type="NCBI Taxonomy" id="1550579"/>
    <lineage>
        <taxon>Bacteria</taxon>
        <taxon>Pseudomonadati</taxon>
        <taxon>Bacteroidota</taxon>
        <taxon>Sphingobacteriia</taxon>
        <taxon>Sphingobacteriales</taxon>
        <taxon>Sphingobacteriaceae</taxon>
        <taxon>Mucilaginibacter</taxon>
    </lineage>
</organism>
<protein>
    <submittedName>
        <fullName evidence="1">Protein YceI</fullName>
    </submittedName>
</protein>
<evidence type="ECO:0000313" key="1">
    <source>
        <dbReference type="EMBL" id="BAU51995.1"/>
    </source>
</evidence>
<dbReference type="PANTHER" id="PTHR34406">
    <property type="entry name" value="PROTEIN YCEI"/>
    <property type="match status" value="1"/>
</dbReference>
<dbReference type="RefSeq" id="WP_096349364.1">
    <property type="nucleotide sequence ID" value="NZ_AP017313.1"/>
</dbReference>
<dbReference type="AlphaFoldDB" id="A0A110B048"/>
<keyword evidence="2" id="KW-1185">Reference proteome</keyword>
<gene>
    <name evidence="1" type="primary">yceI</name>
    <name evidence="1" type="ORF">MgSA37_00145</name>
</gene>
<dbReference type="Pfam" id="PF04264">
    <property type="entry name" value="YceI"/>
    <property type="match status" value="1"/>
</dbReference>
<dbReference type="InterPro" id="IPR036761">
    <property type="entry name" value="TTHA0802/YceI-like_sf"/>
</dbReference>
<evidence type="ECO:0000313" key="2">
    <source>
        <dbReference type="Proteomes" id="UP000218263"/>
    </source>
</evidence>
<proteinExistence type="predicted"/>
<dbReference type="Gene3D" id="2.40.128.110">
    <property type="entry name" value="Lipid/polyisoprenoid-binding, YceI-like"/>
    <property type="match status" value="1"/>
</dbReference>
<dbReference type="PANTHER" id="PTHR34406:SF1">
    <property type="entry name" value="PROTEIN YCEI"/>
    <property type="match status" value="1"/>
</dbReference>
<dbReference type="InterPro" id="IPR007372">
    <property type="entry name" value="Lipid/polyisoprenoid-bd_YceI"/>
</dbReference>